<dbReference type="EMBL" id="CM010636">
    <property type="protein sequence ID" value="RID47971.1"/>
    <property type="molecule type" value="Genomic_DNA"/>
</dbReference>
<organism evidence="2 3">
    <name type="scientific">Brassica campestris</name>
    <name type="common">Field mustard</name>
    <dbReference type="NCBI Taxonomy" id="3711"/>
    <lineage>
        <taxon>Eukaryota</taxon>
        <taxon>Viridiplantae</taxon>
        <taxon>Streptophyta</taxon>
        <taxon>Embryophyta</taxon>
        <taxon>Tracheophyta</taxon>
        <taxon>Spermatophyta</taxon>
        <taxon>Magnoliopsida</taxon>
        <taxon>eudicotyledons</taxon>
        <taxon>Gunneridae</taxon>
        <taxon>Pentapetalae</taxon>
        <taxon>rosids</taxon>
        <taxon>malvids</taxon>
        <taxon>Brassicales</taxon>
        <taxon>Brassicaceae</taxon>
        <taxon>Brassiceae</taxon>
        <taxon>Brassica</taxon>
    </lineage>
</organism>
<name>A0A397Y2X4_BRACM</name>
<keyword evidence="1" id="KW-0472">Membrane</keyword>
<keyword evidence="1" id="KW-0812">Transmembrane</keyword>
<keyword evidence="1" id="KW-1133">Transmembrane helix</keyword>
<feature type="transmembrane region" description="Helical" evidence="1">
    <location>
        <begin position="39"/>
        <end position="59"/>
    </location>
</feature>
<accession>A0A397Y2X4</accession>
<sequence>MFCCKQEFSSVYCLFFYHSFFHLPNILSISFHSQILHDFLFLFFESYIFHLGVSSLPWLTRARDGRGRGNVSLRRGWYQS</sequence>
<evidence type="ECO:0000313" key="3">
    <source>
        <dbReference type="Proteomes" id="UP000264353"/>
    </source>
</evidence>
<dbReference type="AlphaFoldDB" id="A0A397Y2X4"/>
<gene>
    <name evidence="2" type="ORF">BRARA_I04524</name>
</gene>
<evidence type="ECO:0000313" key="2">
    <source>
        <dbReference type="EMBL" id="RID47971.1"/>
    </source>
</evidence>
<proteinExistence type="predicted"/>
<dbReference type="Proteomes" id="UP000264353">
    <property type="component" value="Chromosome A9"/>
</dbReference>
<reference evidence="2 3" key="1">
    <citation type="submission" date="2018-06" db="EMBL/GenBank/DDBJ databases">
        <title>WGS assembly of Brassica rapa FPsc.</title>
        <authorList>
            <person name="Bowman J."/>
            <person name="Kohchi T."/>
            <person name="Yamato K."/>
            <person name="Jenkins J."/>
            <person name="Shu S."/>
            <person name="Ishizaki K."/>
            <person name="Yamaoka S."/>
            <person name="Nishihama R."/>
            <person name="Nakamura Y."/>
            <person name="Berger F."/>
            <person name="Adam C."/>
            <person name="Aki S."/>
            <person name="Althoff F."/>
            <person name="Araki T."/>
            <person name="Arteaga-Vazquez M."/>
            <person name="Balasubrmanian S."/>
            <person name="Bauer D."/>
            <person name="Boehm C."/>
            <person name="Briginshaw L."/>
            <person name="Caballero-Perez J."/>
            <person name="Catarino B."/>
            <person name="Chen F."/>
            <person name="Chiyoda S."/>
            <person name="Chovatia M."/>
            <person name="Davies K."/>
            <person name="Delmans M."/>
            <person name="Demura T."/>
            <person name="Dierschke T."/>
            <person name="Dolan L."/>
            <person name="Dorantes-Acosta A."/>
            <person name="Eklund D."/>
            <person name="Florent S."/>
            <person name="Flores-Sandoval E."/>
            <person name="Fujiyama A."/>
            <person name="Fukuzawa H."/>
            <person name="Galik B."/>
            <person name="Grimanelli D."/>
            <person name="Grimwood J."/>
            <person name="Grossniklaus U."/>
            <person name="Hamada T."/>
            <person name="Haseloff J."/>
            <person name="Hetherington A."/>
            <person name="Higo A."/>
            <person name="Hirakawa Y."/>
            <person name="Hundley H."/>
            <person name="Ikeda Y."/>
            <person name="Inoue K."/>
            <person name="Inoue S."/>
            <person name="Ishida S."/>
            <person name="Jia Q."/>
            <person name="Kakita M."/>
            <person name="Kanazawa T."/>
            <person name="Kawai Y."/>
            <person name="Kawashima T."/>
            <person name="Kennedy M."/>
            <person name="Kinose K."/>
            <person name="Kinoshita T."/>
            <person name="Kohara Y."/>
            <person name="Koide E."/>
            <person name="Komatsu K."/>
            <person name="Kopischke S."/>
            <person name="Kubo M."/>
            <person name="Kyozuka J."/>
            <person name="Lagercrantz U."/>
            <person name="Lin S."/>
            <person name="Lindquist E."/>
            <person name="Lipzen A."/>
            <person name="Lu C."/>
            <person name="Luna E."/>
            <person name="Martienssen R."/>
            <person name="Minamino N."/>
            <person name="Mizutani M."/>
            <person name="Mizutani M."/>
            <person name="Mochizuki N."/>
            <person name="Monte I."/>
            <person name="Mosher R."/>
            <person name="Nagasaki H."/>
            <person name="Nakagami H."/>
            <person name="Naramoto S."/>
            <person name="Nishitani K."/>
            <person name="Ohtani M."/>
            <person name="Okamoto T."/>
            <person name="Okumura M."/>
            <person name="Phillips J."/>
            <person name="Pollak B."/>
            <person name="Reinders A."/>
            <person name="Roevekamp M."/>
            <person name="Sano R."/>
            <person name="Sawa S."/>
            <person name="Schmid M."/>
            <person name="Shirakawa M."/>
            <person name="Solano R."/>
            <person name="Spunde A."/>
            <person name="Suetsugu N."/>
            <person name="Sugano S."/>
            <person name="Sugiyama A."/>
            <person name="Sun R."/>
            <person name="Suzuki Y."/>
            <person name="Takenaka M."/>
            <person name="Takezawa D."/>
            <person name="Tomogane H."/>
            <person name="Tsuzuki M."/>
            <person name="Ueda T."/>
            <person name="Umeda M."/>
            <person name="Ward J."/>
            <person name="Watanabe Y."/>
            <person name="Yazaki K."/>
            <person name="Yokoyama R."/>
            <person name="Yoshitake Y."/>
            <person name="Yotsui I."/>
            <person name="Zachgo S."/>
            <person name="Schmutz J."/>
        </authorList>
    </citation>
    <scope>NUCLEOTIDE SEQUENCE [LARGE SCALE GENOMIC DNA]</scope>
    <source>
        <strain evidence="3">cv. B-3</strain>
    </source>
</reference>
<evidence type="ECO:0000256" key="1">
    <source>
        <dbReference type="SAM" id="Phobius"/>
    </source>
</evidence>
<feature type="transmembrane region" description="Helical" evidence="1">
    <location>
        <begin position="12"/>
        <end position="33"/>
    </location>
</feature>
<protein>
    <submittedName>
        <fullName evidence="2">Uncharacterized protein</fullName>
    </submittedName>
</protein>